<keyword evidence="3" id="KW-1185">Reference proteome</keyword>
<gene>
    <name evidence="2" type="ORF">V1264_021789</name>
</gene>
<accession>A0AAN9FWA0</accession>
<organism evidence="2 3">
    <name type="scientific">Littorina saxatilis</name>
    <dbReference type="NCBI Taxonomy" id="31220"/>
    <lineage>
        <taxon>Eukaryota</taxon>
        <taxon>Metazoa</taxon>
        <taxon>Spiralia</taxon>
        <taxon>Lophotrochozoa</taxon>
        <taxon>Mollusca</taxon>
        <taxon>Gastropoda</taxon>
        <taxon>Caenogastropoda</taxon>
        <taxon>Littorinimorpha</taxon>
        <taxon>Littorinoidea</taxon>
        <taxon>Littorinidae</taxon>
        <taxon>Littorina</taxon>
    </lineage>
</organism>
<name>A0AAN9FWA0_9CAEN</name>
<keyword evidence="1" id="KW-0732">Signal</keyword>
<feature type="signal peptide" evidence="1">
    <location>
        <begin position="1"/>
        <end position="16"/>
    </location>
</feature>
<dbReference type="Proteomes" id="UP001374579">
    <property type="component" value="Unassembled WGS sequence"/>
</dbReference>
<evidence type="ECO:0000313" key="3">
    <source>
        <dbReference type="Proteomes" id="UP001374579"/>
    </source>
</evidence>
<evidence type="ECO:0000313" key="2">
    <source>
        <dbReference type="EMBL" id="KAK7087783.1"/>
    </source>
</evidence>
<dbReference type="EMBL" id="JBAMIC010004070">
    <property type="protein sequence ID" value="KAK7087783.1"/>
    <property type="molecule type" value="Genomic_DNA"/>
</dbReference>
<proteinExistence type="predicted"/>
<reference evidence="2 3" key="1">
    <citation type="submission" date="2024-02" db="EMBL/GenBank/DDBJ databases">
        <title>Chromosome-scale genome assembly of the rough periwinkle Littorina saxatilis.</title>
        <authorList>
            <person name="De Jode A."/>
            <person name="Faria R."/>
            <person name="Formenti G."/>
            <person name="Sims Y."/>
            <person name="Smith T.P."/>
            <person name="Tracey A."/>
            <person name="Wood J.M.D."/>
            <person name="Zagrodzka Z.B."/>
            <person name="Johannesson K."/>
            <person name="Butlin R.K."/>
            <person name="Leder E.H."/>
        </authorList>
    </citation>
    <scope>NUCLEOTIDE SEQUENCE [LARGE SCALE GENOMIC DNA]</scope>
    <source>
        <strain evidence="2">Snail1</strain>
        <tissue evidence="2">Muscle</tissue>
    </source>
</reference>
<comment type="caution">
    <text evidence="2">The sequence shown here is derived from an EMBL/GenBank/DDBJ whole genome shotgun (WGS) entry which is preliminary data.</text>
</comment>
<dbReference type="AlphaFoldDB" id="A0AAN9FWA0"/>
<feature type="chain" id="PRO_5042943371" evidence="1">
    <location>
        <begin position="17"/>
        <end position="243"/>
    </location>
</feature>
<evidence type="ECO:0000256" key="1">
    <source>
        <dbReference type="SAM" id="SignalP"/>
    </source>
</evidence>
<protein>
    <submittedName>
        <fullName evidence="2">Uncharacterized protein</fullName>
    </submittedName>
</protein>
<sequence length="243" mass="26503">MKTVFCLIFLVDIVCGQGNFQPTYGHKPFHPPTLGHGLSLPGAGGFHLPKIQKPHFDLQNQGPPPSFWTREINGVSIRQKGFASNTPFDDRVVVFTLPRNLAELGLTPSQTLWDFSGDVPVTVVRVGKRCFLVPTTDGLTFDAARDEVEARNGNTVTVPLPADSGLVAIGGRLTAQEVRILVRETPTIKTFCNGEIFQTTPGTIPDTIPQGQIVTSVVTLDTRFNILTTLASPKSRVYGKRRP</sequence>